<organism evidence="2 3">
    <name type="scientific">Mycena venus</name>
    <dbReference type="NCBI Taxonomy" id="2733690"/>
    <lineage>
        <taxon>Eukaryota</taxon>
        <taxon>Fungi</taxon>
        <taxon>Dikarya</taxon>
        <taxon>Basidiomycota</taxon>
        <taxon>Agaricomycotina</taxon>
        <taxon>Agaricomycetes</taxon>
        <taxon>Agaricomycetidae</taxon>
        <taxon>Agaricales</taxon>
        <taxon>Marasmiineae</taxon>
        <taxon>Mycenaceae</taxon>
        <taxon>Mycena</taxon>
    </lineage>
</organism>
<dbReference type="AlphaFoldDB" id="A0A8H6XEI0"/>
<keyword evidence="1" id="KW-0732">Signal</keyword>
<proteinExistence type="predicted"/>
<evidence type="ECO:0000256" key="1">
    <source>
        <dbReference type="SAM" id="SignalP"/>
    </source>
</evidence>
<accession>A0A8H6XEI0</accession>
<evidence type="ECO:0000313" key="2">
    <source>
        <dbReference type="EMBL" id="KAF7339239.1"/>
    </source>
</evidence>
<dbReference type="EMBL" id="JACAZI010000020">
    <property type="protein sequence ID" value="KAF7339239.1"/>
    <property type="molecule type" value="Genomic_DNA"/>
</dbReference>
<evidence type="ECO:0000313" key="3">
    <source>
        <dbReference type="Proteomes" id="UP000620124"/>
    </source>
</evidence>
<sequence>MGIPHSSIYLASTACVLLSSSIIWQKVCKSPPEWIEELDALGQPRKQKLLGTTVVCGGRNRCRSSSC</sequence>
<name>A0A8H6XEI0_9AGAR</name>
<dbReference type="Proteomes" id="UP000620124">
    <property type="component" value="Unassembled WGS sequence"/>
</dbReference>
<feature type="chain" id="PRO_5034024667" evidence="1">
    <location>
        <begin position="30"/>
        <end position="67"/>
    </location>
</feature>
<gene>
    <name evidence="2" type="ORF">MVEN_02001700</name>
</gene>
<feature type="signal peptide" evidence="1">
    <location>
        <begin position="1"/>
        <end position="29"/>
    </location>
</feature>
<keyword evidence="3" id="KW-1185">Reference proteome</keyword>
<comment type="caution">
    <text evidence="2">The sequence shown here is derived from an EMBL/GenBank/DDBJ whole genome shotgun (WGS) entry which is preliminary data.</text>
</comment>
<reference evidence="2" key="1">
    <citation type="submission" date="2020-05" db="EMBL/GenBank/DDBJ databases">
        <title>Mycena genomes resolve the evolution of fungal bioluminescence.</title>
        <authorList>
            <person name="Tsai I.J."/>
        </authorList>
    </citation>
    <scope>NUCLEOTIDE SEQUENCE</scope>
    <source>
        <strain evidence="2">CCC161011</strain>
    </source>
</reference>
<protein>
    <submittedName>
        <fullName evidence="2">Uncharacterized protein</fullName>
    </submittedName>
</protein>